<reference evidence="2" key="2">
    <citation type="submission" date="2018-10" db="EMBL/GenBank/DDBJ databases">
        <title>Effector identification in a new, highly contiguous assembly of the strawberry crown rot pathogen Phytophthora cactorum.</title>
        <authorList>
            <person name="Armitage A.D."/>
            <person name="Nellist C.F."/>
            <person name="Bates H."/>
            <person name="Vickerstaff R.J."/>
            <person name="Harrison R.J."/>
        </authorList>
    </citation>
    <scope>NUCLEOTIDE SEQUENCE</scope>
    <source>
        <strain evidence="2">4040</strain>
        <strain evidence="3">P421</strain>
    </source>
</reference>
<dbReference type="EMBL" id="RCMV01000180">
    <property type="protein sequence ID" value="KAG3222438.1"/>
    <property type="molecule type" value="Genomic_DNA"/>
</dbReference>
<name>A0A329SVU9_9STRA</name>
<accession>A0A329SVU9</accession>
<dbReference type="GO" id="GO:0003676">
    <property type="term" value="F:nucleic acid binding"/>
    <property type="evidence" value="ECO:0007669"/>
    <property type="project" value="InterPro"/>
</dbReference>
<dbReference type="VEuPathDB" id="FungiDB:PC110_g3071"/>
<dbReference type="InterPro" id="IPR036397">
    <property type="entry name" value="RNaseH_sf"/>
</dbReference>
<keyword evidence="5" id="KW-1185">Reference proteome</keyword>
<evidence type="ECO:0008006" key="6">
    <source>
        <dbReference type="Google" id="ProtNLM"/>
    </source>
</evidence>
<protein>
    <recommendedName>
        <fullName evidence="6">Tc1-like transposase DDE domain-containing protein</fullName>
    </recommendedName>
</protein>
<evidence type="ECO:0000313" key="5">
    <source>
        <dbReference type="Proteomes" id="UP000251314"/>
    </source>
</evidence>
<dbReference type="EMBL" id="MJFZ01000042">
    <property type="protein sequence ID" value="RAW40780.1"/>
    <property type="molecule type" value="Genomic_DNA"/>
</dbReference>
<dbReference type="Proteomes" id="UP000736787">
    <property type="component" value="Unassembled WGS sequence"/>
</dbReference>
<dbReference type="EMBL" id="RCMK01000145">
    <property type="protein sequence ID" value="KAG2946966.1"/>
    <property type="molecule type" value="Genomic_DNA"/>
</dbReference>
<dbReference type="OrthoDB" id="120326at2759"/>
<sequence>MNATLTTTGKEQDSSPRLGQAHDHPADMWTEIGFSNEKRFNLDESDGRRHYWRDVRRSAKQTVSRQNGGGSVMILDSASSAGKSELAALEGRHTSTNYIYTASKCLLPFGHLHHGVDYIYQQDNASIHRSKLKMKQFDEEDINLLEWLACSPDLNPI</sequence>
<evidence type="ECO:0000313" key="2">
    <source>
        <dbReference type="EMBL" id="KAG2946966.1"/>
    </source>
</evidence>
<evidence type="ECO:0000313" key="3">
    <source>
        <dbReference type="EMBL" id="KAG3222438.1"/>
    </source>
</evidence>
<organism evidence="4 5">
    <name type="scientific">Phytophthora cactorum</name>
    <dbReference type="NCBI Taxonomy" id="29920"/>
    <lineage>
        <taxon>Eukaryota</taxon>
        <taxon>Sar</taxon>
        <taxon>Stramenopiles</taxon>
        <taxon>Oomycota</taxon>
        <taxon>Peronosporomycetes</taxon>
        <taxon>Peronosporales</taxon>
        <taxon>Peronosporaceae</taxon>
        <taxon>Phytophthora</taxon>
    </lineage>
</organism>
<dbReference type="STRING" id="29920.A0A329SVU9"/>
<feature type="compositionally biased region" description="Basic and acidic residues" evidence="1">
    <location>
        <begin position="10"/>
        <end position="23"/>
    </location>
</feature>
<proteinExistence type="predicted"/>
<gene>
    <name evidence="4" type="ORF">PC110_g3071</name>
    <name evidence="2" type="ORF">PC117_g7234</name>
    <name evidence="3" type="ORF">PC129_g6831</name>
</gene>
<feature type="region of interest" description="Disordered" evidence="1">
    <location>
        <begin position="1"/>
        <end position="23"/>
    </location>
</feature>
<dbReference type="Proteomes" id="UP000760860">
    <property type="component" value="Unassembled WGS sequence"/>
</dbReference>
<evidence type="ECO:0000313" key="4">
    <source>
        <dbReference type="EMBL" id="RAW40780.1"/>
    </source>
</evidence>
<dbReference type="AlphaFoldDB" id="A0A329SVU9"/>
<dbReference type="Gene3D" id="3.30.420.10">
    <property type="entry name" value="Ribonuclease H-like superfamily/Ribonuclease H"/>
    <property type="match status" value="1"/>
</dbReference>
<comment type="caution">
    <text evidence="4">The sequence shown here is derived from an EMBL/GenBank/DDBJ whole genome shotgun (WGS) entry which is preliminary data.</text>
</comment>
<dbReference type="Proteomes" id="UP000251314">
    <property type="component" value="Unassembled WGS sequence"/>
</dbReference>
<evidence type="ECO:0000256" key="1">
    <source>
        <dbReference type="SAM" id="MobiDB-lite"/>
    </source>
</evidence>
<reference evidence="4 5" key="1">
    <citation type="submission" date="2018-01" db="EMBL/GenBank/DDBJ databases">
        <title>Draft genome of the strawberry crown rot pathogen Phytophthora cactorum.</title>
        <authorList>
            <person name="Armitage A.D."/>
            <person name="Lysoe E."/>
            <person name="Nellist C.F."/>
            <person name="Harrison R.J."/>
            <person name="Brurberg M.B."/>
        </authorList>
    </citation>
    <scope>NUCLEOTIDE SEQUENCE [LARGE SCALE GENOMIC DNA]</scope>
    <source>
        <strain evidence="4 5">10300</strain>
    </source>
</reference>